<comment type="caution">
    <text evidence="2">The sequence shown here is derived from an EMBL/GenBank/DDBJ whole genome shotgun (WGS) entry which is preliminary data.</text>
</comment>
<proteinExistence type="predicted"/>
<feature type="compositionally biased region" description="Low complexity" evidence="1">
    <location>
        <begin position="877"/>
        <end position="887"/>
    </location>
</feature>
<organism evidence="2 3">
    <name type="scientific">Tribonema minus</name>
    <dbReference type="NCBI Taxonomy" id="303371"/>
    <lineage>
        <taxon>Eukaryota</taxon>
        <taxon>Sar</taxon>
        <taxon>Stramenopiles</taxon>
        <taxon>Ochrophyta</taxon>
        <taxon>PX clade</taxon>
        <taxon>Xanthophyceae</taxon>
        <taxon>Tribonematales</taxon>
        <taxon>Tribonemataceae</taxon>
        <taxon>Tribonema</taxon>
    </lineage>
</organism>
<accession>A0A836C8J8</accession>
<feature type="region of interest" description="Disordered" evidence="1">
    <location>
        <begin position="877"/>
        <end position="918"/>
    </location>
</feature>
<reference evidence="2" key="1">
    <citation type="submission" date="2021-02" db="EMBL/GenBank/DDBJ databases">
        <title>First Annotated Genome of the Yellow-green Alga Tribonema minus.</title>
        <authorList>
            <person name="Mahan K.M."/>
        </authorList>
    </citation>
    <scope>NUCLEOTIDE SEQUENCE</scope>
    <source>
        <strain evidence="2">UTEX B ZZ1240</strain>
    </source>
</reference>
<dbReference type="Proteomes" id="UP000664859">
    <property type="component" value="Unassembled WGS sequence"/>
</dbReference>
<dbReference type="AlphaFoldDB" id="A0A836C8J8"/>
<name>A0A836C8J8_9STRA</name>
<gene>
    <name evidence="2" type="ORF">JKP88DRAFT_350860</name>
</gene>
<sequence>MRYGHRDIGAAGGIATQPDFVGPPEGARLLRQSDDGAISTVPPPPLDSDASTDIAAYMTAFVDATATYVAPVVKGITTPSARGPLQVLQAAVIATQPEFVGPPEGARLLRQSDDAATSTDPPPSLGSGASTDIAAYVTAFVDATATYVAPVVKGLTTPSAWGPLARTCQRKGSEWVAHKRHNYTLDWCRANAKCPLADYSAMSIEARVTRYNERAAKVTRLEGTPRLPSDADCLHEAETCLAAVYRNPSVSAEAIVLKSELRQHVHDTIARYRNHRFATQRPHARDCGTTPELCDCDFAPERCTIVPAFPWTPSASAEALVMKSEVRQYVTETRAAYVQYRFATQRPHARDCGTTPELCDCDFAPERCTIVPAFPWHPSSSAEALVLKTEVRHYIADTLTRYRNHRFALQRPHARDCGTTPELCNCDFAPERCTIVPSFTWAPSTSAQALVMKAEVRSYISETRAAYVKLRFALQQPHARDCGTTPELCDCDLAPERCAIVPAFPWTPSTSAEALVLKSEVREYIAKTRSLYIHHRFALQRPHARDCGTTPELCDCGFAPERCQLAPAPVWGAASAAEFVARAEARAYIAELSAEMQWSRERNGAGMWHYDRTSPPDWCSLLLAVLIYMMVAPRVCEAVRRSRCMRAVAKAEEIWEAHTKDRPVTMRLRGCAPCCGGGALFGWRADKVLLLLRALGVAAPPLALAASVDGTAWLLRLPSRAAADALVRSVGAAAGAAPHLFGALAADLLSTDVKEGAPTEVALLRGVPLQQRRGGWWRRCGIGGGGGGDVCDALRVTDFLARAGVHVSAVARYTKDGGGWLVAVPAGSYALEAVFTLINHVHRFACQDVSRYGVNIRELVDTDGALLPPAAEAAAAVAASTPDTPASVPVHTDDAGGRAGAAEGDAPAAGGGEGRNVDVDVDTGVEVADGAGQVDNKDAAVEVMGEGAGEGRAVGAGAAGAAVGG</sequence>
<dbReference type="EMBL" id="JAFCMP010000530">
    <property type="protein sequence ID" value="KAG5177040.1"/>
    <property type="molecule type" value="Genomic_DNA"/>
</dbReference>
<evidence type="ECO:0000313" key="3">
    <source>
        <dbReference type="Proteomes" id="UP000664859"/>
    </source>
</evidence>
<protein>
    <submittedName>
        <fullName evidence="2">Uncharacterized protein</fullName>
    </submittedName>
</protein>
<evidence type="ECO:0000256" key="1">
    <source>
        <dbReference type="SAM" id="MobiDB-lite"/>
    </source>
</evidence>
<keyword evidence="3" id="KW-1185">Reference proteome</keyword>
<evidence type="ECO:0000313" key="2">
    <source>
        <dbReference type="EMBL" id="KAG5177040.1"/>
    </source>
</evidence>